<feature type="non-terminal residue" evidence="2">
    <location>
        <position position="1"/>
    </location>
</feature>
<keyword evidence="3" id="KW-1185">Reference proteome</keyword>
<feature type="compositionally biased region" description="Polar residues" evidence="1">
    <location>
        <begin position="8"/>
        <end position="19"/>
    </location>
</feature>
<protein>
    <submittedName>
        <fullName evidence="2">Uncharacterized protein</fullName>
    </submittedName>
</protein>
<evidence type="ECO:0000313" key="3">
    <source>
        <dbReference type="Proteomes" id="UP000265520"/>
    </source>
</evidence>
<accession>A0A392RPJ9</accession>
<proteinExistence type="predicted"/>
<dbReference type="AlphaFoldDB" id="A0A392RPJ9"/>
<name>A0A392RPJ9_9FABA</name>
<reference evidence="2 3" key="1">
    <citation type="journal article" date="2018" name="Front. Plant Sci.">
        <title>Red Clover (Trifolium pratense) and Zigzag Clover (T. medium) - A Picture of Genomic Similarities and Differences.</title>
        <authorList>
            <person name="Dluhosova J."/>
            <person name="Istvanek J."/>
            <person name="Nedelnik J."/>
            <person name="Repkova J."/>
        </authorList>
    </citation>
    <scope>NUCLEOTIDE SEQUENCE [LARGE SCALE GENOMIC DNA]</scope>
    <source>
        <strain evidence="3">cv. 10/8</strain>
        <tissue evidence="2">Leaf</tissue>
    </source>
</reference>
<evidence type="ECO:0000313" key="2">
    <source>
        <dbReference type="EMBL" id="MCI37485.1"/>
    </source>
</evidence>
<organism evidence="2 3">
    <name type="scientific">Trifolium medium</name>
    <dbReference type="NCBI Taxonomy" id="97028"/>
    <lineage>
        <taxon>Eukaryota</taxon>
        <taxon>Viridiplantae</taxon>
        <taxon>Streptophyta</taxon>
        <taxon>Embryophyta</taxon>
        <taxon>Tracheophyta</taxon>
        <taxon>Spermatophyta</taxon>
        <taxon>Magnoliopsida</taxon>
        <taxon>eudicotyledons</taxon>
        <taxon>Gunneridae</taxon>
        <taxon>Pentapetalae</taxon>
        <taxon>rosids</taxon>
        <taxon>fabids</taxon>
        <taxon>Fabales</taxon>
        <taxon>Fabaceae</taxon>
        <taxon>Papilionoideae</taxon>
        <taxon>50 kb inversion clade</taxon>
        <taxon>NPAAA clade</taxon>
        <taxon>Hologalegina</taxon>
        <taxon>IRL clade</taxon>
        <taxon>Trifolieae</taxon>
        <taxon>Trifolium</taxon>
    </lineage>
</organism>
<feature type="compositionally biased region" description="Basic and acidic residues" evidence="1">
    <location>
        <begin position="38"/>
        <end position="52"/>
    </location>
</feature>
<dbReference type="Proteomes" id="UP000265520">
    <property type="component" value="Unassembled WGS sequence"/>
</dbReference>
<sequence length="98" mass="10869">QQVEGEHSTTNNNHQQQHMEGNEEHIMNTDEFINSSAEYERTTRFGDSHDDEGISVSKPPPRICLPAEVLQSLKNLAPEDALNKLLSSHGAFNPTAAD</sequence>
<dbReference type="EMBL" id="LXQA010245150">
    <property type="protein sequence ID" value="MCI37485.1"/>
    <property type="molecule type" value="Genomic_DNA"/>
</dbReference>
<feature type="region of interest" description="Disordered" evidence="1">
    <location>
        <begin position="1"/>
        <end position="62"/>
    </location>
</feature>
<evidence type="ECO:0000256" key="1">
    <source>
        <dbReference type="SAM" id="MobiDB-lite"/>
    </source>
</evidence>
<comment type="caution">
    <text evidence="2">The sequence shown here is derived from an EMBL/GenBank/DDBJ whole genome shotgun (WGS) entry which is preliminary data.</text>
</comment>